<reference evidence="3 4" key="1">
    <citation type="journal article" date="2016" name="Sci. Rep.">
        <title>The genome sequence of the outbreeding globe artichoke constructed de novo incorporating a phase-aware low-pass sequencing strategy of F1 progeny.</title>
        <authorList>
            <person name="Scaglione D."/>
            <person name="Reyes-Chin-Wo S."/>
            <person name="Acquadro A."/>
            <person name="Froenicke L."/>
            <person name="Portis E."/>
            <person name="Beitel C."/>
            <person name="Tirone M."/>
            <person name="Mauro R."/>
            <person name="Lo Monaco A."/>
            <person name="Mauromicale G."/>
            <person name="Faccioli P."/>
            <person name="Cattivelli L."/>
            <person name="Rieseberg L."/>
            <person name="Michelmore R."/>
            <person name="Lanteri S."/>
        </authorList>
    </citation>
    <scope>NUCLEOTIDE SEQUENCE [LARGE SCALE GENOMIC DNA]</scope>
    <source>
        <strain evidence="3">2C</strain>
    </source>
</reference>
<feature type="compositionally biased region" description="Low complexity" evidence="1">
    <location>
        <begin position="101"/>
        <end position="110"/>
    </location>
</feature>
<gene>
    <name evidence="3" type="ORF">Ccrd_003188</name>
</gene>
<feature type="transmembrane region" description="Helical" evidence="2">
    <location>
        <begin position="39"/>
        <end position="58"/>
    </location>
</feature>
<feature type="region of interest" description="Disordered" evidence="1">
    <location>
        <begin position="89"/>
        <end position="116"/>
    </location>
</feature>
<dbReference type="OrthoDB" id="1934079at2759"/>
<keyword evidence="2" id="KW-0812">Transmembrane</keyword>
<evidence type="ECO:0000256" key="2">
    <source>
        <dbReference type="SAM" id="Phobius"/>
    </source>
</evidence>
<evidence type="ECO:0000256" key="1">
    <source>
        <dbReference type="SAM" id="MobiDB-lite"/>
    </source>
</evidence>
<evidence type="ECO:0000313" key="3">
    <source>
        <dbReference type="EMBL" id="KVH94745.1"/>
    </source>
</evidence>
<evidence type="ECO:0000313" key="4">
    <source>
        <dbReference type="Proteomes" id="UP000243975"/>
    </source>
</evidence>
<keyword evidence="2" id="KW-1133">Transmembrane helix</keyword>
<dbReference type="EMBL" id="LEKV01004528">
    <property type="protein sequence ID" value="KVH94745.1"/>
    <property type="molecule type" value="Genomic_DNA"/>
</dbReference>
<dbReference type="PANTHER" id="PTHR33429">
    <property type="entry name" value="OS02G0708000 PROTEIN-RELATED"/>
    <property type="match status" value="1"/>
</dbReference>
<dbReference type="Proteomes" id="UP000243975">
    <property type="component" value="Unassembled WGS sequence"/>
</dbReference>
<protein>
    <submittedName>
        <fullName evidence="3">Uncharacterized protein</fullName>
    </submittedName>
</protein>
<comment type="caution">
    <text evidence="3">The sequence shown here is derived from an EMBL/GenBank/DDBJ whole genome shotgun (WGS) entry which is preliminary data.</text>
</comment>
<name>A0A103XQ30_CYNCS</name>
<accession>A0A103XQ30</accession>
<keyword evidence="2" id="KW-0472">Membrane</keyword>
<keyword evidence="4" id="KW-1185">Reference proteome</keyword>
<dbReference type="STRING" id="59895.A0A103XQ30"/>
<dbReference type="Gramene" id="KVH94745">
    <property type="protein sequence ID" value="KVH94745"/>
    <property type="gene ID" value="Ccrd_003188"/>
</dbReference>
<proteinExistence type="predicted"/>
<sequence length="116" mass="12365">MVLRVMRVERWNDDQLPPLVEAPPLKVAESPSTHRSMETLVVVLAIITIVGVIAGFIARLCGGRHYDGNGGDHEIEGWIESRCRSCIDAGISPPPPPPPAVAAAAAVPAPQEEAKK</sequence>
<dbReference type="AlphaFoldDB" id="A0A103XQ30"/>
<dbReference type="PANTHER" id="PTHR33429:SF19">
    <property type="entry name" value="FISSION REGULATOR-LIKE PROTEIN"/>
    <property type="match status" value="1"/>
</dbReference>
<organism evidence="3 4">
    <name type="scientific">Cynara cardunculus var. scolymus</name>
    <name type="common">Globe artichoke</name>
    <name type="synonym">Cynara scolymus</name>
    <dbReference type="NCBI Taxonomy" id="59895"/>
    <lineage>
        <taxon>Eukaryota</taxon>
        <taxon>Viridiplantae</taxon>
        <taxon>Streptophyta</taxon>
        <taxon>Embryophyta</taxon>
        <taxon>Tracheophyta</taxon>
        <taxon>Spermatophyta</taxon>
        <taxon>Magnoliopsida</taxon>
        <taxon>eudicotyledons</taxon>
        <taxon>Gunneridae</taxon>
        <taxon>Pentapetalae</taxon>
        <taxon>asterids</taxon>
        <taxon>campanulids</taxon>
        <taxon>Asterales</taxon>
        <taxon>Asteraceae</taxon>
        <taxon>Carduoideae</taxon>
        <taxon>Cardueae</taxon>
        <taxon>Carduinae</taxon>
        <taxon>Cynara</taxon>
    </lineage>
</organism>